<protein>
    <submittedName>
        <fullName evidence="2">Uncharacterized protein</fullName>
    </submittedName>
</protein>
<organism evidence="2 3">
    <name type="scientific">Strongylus vulgaris</name>
    <name type="common">Blood worm</name>
    <dbReference type="NCBI Taxonomy" id="40348"/>
    <lineage>
        <taxon>Eukaryota</taxon>
        <taxon>Metazoa</taxon>
        <taxon>Ecdysozoa</taxon>
        <taxon>Nematoda</taxon>
        <taxon>Chromadorea</taxon>
        <taxon>Rhabditida</taxon>
        <taxon>Rhabditina</taxon>
        <taxon>Rhabditomorpha</taxon>
        <taxon>Strongyloidea</taxon>
        <taxon>Strongylidae</taxon>
        <taxon>Strongylus</taxon>
    </lineage>
</organism>
<keyword evidence="1" id="KW-0812">Transmembrane</keyword>
<keyword evidence="1" id="KW-1133">Transmembrane helix</keyword>
<dbReference type="Proteomes" id="UP000270094">
    <property type="component" value="Unassembled WGS sequence"/>
</dbReference>
<keyword evidence="1" id="KW-0472">Membrane</keyword>
<evidence type="ECO:0000313" key="2">
    <source>
        <dbReference type="EMBL" id="VDM84734.1"/>
    </source>
</evidence>
<name>A0A3P7K0E6_STRVU</name>
<reference evidence="2 3" key="1">
    <citation type="submission" date="2018-11" db="EMBL/GenBank/DDBJ databases">
        <authorList>
            <consortium name="Pathogen Informatics"/>
        </authorList>
    </citation>
    <scope>NUCLEOTIDE SEQUENCE [LARGE SCALE GENOMIC DNA]</scope>
</reference>
<keyword evidence="3" id="KW-1185">Reference proteome</keyword>
<evidence type="ECO:0000256" key="1">
    <source>
        <dbReference type="SAM" id="Phobius"/>
    </source>
</evidence>
<dbReference type="OrthoDB" id="5847726at2759"/>
<sequence length="151" mass="16477">IIPVLLYYPLSLVSLLVPSILLTYALCTLRSKSRSNQWPCCLVAIIGILIKIAAVVVYISVFPIKDTQKPSALPVRLQARAEASLDQYRLVFFMVVIALEVFLLVVGGCLKWHLTAFERIDNAQKQRASSTAATSSQALLPGNTSARAGFA</sequence>
<accession>A0A3P7K0E6</accession>
<dbReference type="AlphaFoldDB" id="A0A3P7K0E6"/>
<proteinExistence type="predicted"/>
<feature type="transmembrane region" description="Helical" evidence="1">
    <location>
        <begin position="6"/>
        <end position="26"/>
    </location>
</feature>
<feature type="transmembrane region" description="Helical" evidence="1">
    <location>
        <begin position="90"/>
        <end position="110"/>
    </location>
</feature>
<feature type="non-terminal residue" evidence="2">
    <location>
        <position position="1"/>
    </location>
</feature>
<gene>
    <name evidence="2" type="ORF">SVUK_LOCUS19732</name>
</gene>
<feature type="transmembrane region" description="Helical" evidence="1">
    <location>
        <begin position="38"/>
        <end position="61"/>
    </location>
</feature>
<evidence type="ECO:0000313" key="3">
    <source>
        <dbReference type="Proteomes" id="UP000270094"/>
    </source>
</evidence>
<dbReference type="EMBL" id="UYYB01132679">
    <property type="protein sequence ID" value="VDM84734.1"/>
    <property type="molecule type" value="Genomic_DNA"/>
</dbReference>